<evidence type="ECO:0000256" key="4">
    <source>
        <dbReference type="ARBA" id="ARBA00022989"/>
    </source>
</evidence>
<gene>
    <name evidence="7" type="ORF">AKJ48_01575</name>
</gene>
<dbReference type="AlphaFoldDB" id="A0A133VE81"/>
<evidence type="ECO:0000256" key="3">
    <source>
        <dbReference type="ARBA" id="ARBA00022692"/>
    </source>
</evidence>
<evidence type="ECO:0000256" key="2">
    <source>
        <dbReference type="ARBA" id="ARBA00022475"/>
    </source>
</evidence>
<dbReference type="EMBL" id="LHYB01000014">
    <property type="protein sequence ID" value="KXB04741.1"/>
    <property type="molecule type" value="Genomic_DNA"/>
</dbReference>
<dbReference type="Proteomes" id="UP000070076">
    <property type="component" value="Unassembled WGS sequence"/>
</dbReference>
<feature type="transmembrane region" description="Helical" evidence="6">
    <location>
        <begin position="269"/>
        <end position="288"/>
    </location>
</feature>
<evidence type="ECO:0000313" key="7">
    <source>
        <dbReference type="EMBL" id="KXB04741.1"/>
    </source>
</evidence>
<comment type="subcellular location">
    <subcellularLocation>
        <location evidence="1">Cell membrane</location>
        <topology evidence="1">Multi-pass membrane protein</topology>
    </subcellularLocation>
</comment>
<dbReference type="InterPro" id="IPR001851">
    <property type="entry name" value="ABC_transp_permease"/>
</dbReference>
<keyword evidence="5 6" id="KW-0472">Membrane</keyword>
<keyword evidence="3 6" id="KW-0812">Transmembrane</keyword>
<evidence type="ECO:0000256" key="6">
    <source>
        <dbReference type="SAM" id="Phobius"/>
    </source>
</evidence>
<organism evidence="7 8">
    <name type="scientific">candidate division MSBL1 archaeon SCGC-AAA261O19</name>
    <dbReference type="NCBI Taxonomy" id="1698277"/>
    <lineage>
        <taxon>Archaea</taxon>
        <taxon>Methanobacteriati</taxon>
        <taxon>Methanobacteriota</taxon>
        <taxon>candidate division MSBL1</taxon>
    </lineage>
</organism>
<keyword evidence="4 6" id="KW-1133">Transmembrane helix</keyword>
<feature type="transmembrane region" description="Helical" evidence="6">
    <location>
        <begin position="216"/>
        <end position="233"/>
    </location>
</feature>
<feature type="transmembrane region" description="Helical" evidence="6">
    <location>
        <begin position="187"/>
        <end position="210"/>
    </location>
</feature>
<sequence length="303" mass="31890">MSWGQVGSLLGTSLTAMTPLVLAAVGESLNEKAGTINIGLEGIFLITALMGVFGAELVGNWMGGLLFGVGVGALIGFMFAVICVYWRGDQIIAGLGLIMFGSGMVPFWLMAIWGQAGQYTPFGEELFVPQISTPLGSLSLLFFAAIGIAILAHFILHRTLIGVKIRAAGEKPESADVAGISVNQLRLVVCVIGAALAGLGGAFMSLSWVHTVTKEMVAGYGFIALACVVFAGLEPLETLIPAFLFGFGRALTPWANINPAVMNLFPGASYFIKMAPFILVLVAIAIVGRRLFPSAMGEPYVRE</sequence>
<dbReference type="Pfam" id="PF02653">
    <property type="entry name" value="BPD_transp_2"/>
    <property type="match status" value="1"/>
</dbReference>
<feature type="transmembrane region" description="Helical" evidence="6">
    <location>
        <begin position="134"/>
        <end position="156"/>
    </location>
</feature>
<feature type="transmembrane region" description="Helical" evidence="6">
    <location>
        <begin position="92"/>
        <end position="114"/>
    </location>
</feature>
<comment type="caution">
    <text evidence="7">The sequence shown here is derived from an EMBL/GenBank/DDBJ whole genome shotgun (WGS) entry which is preliminary data.</text>
</comment>
<protein>
    <recommendedName>
        <fullName evidence="9">ABC transporter permease</fullName>
    </recommendedName>
</protein>
<evidence type="ECO:0000256" key="1">
    <source>
        <dbReference type="ARBA" id="ARBA00004651"/>
    </source>
</evidence>
<dbReference type="PANTHER" id="PTHR43370:SF1">
    <property type="entry name" value="GUANOSINE ABC TRANSPORTER PERMEASE PROTEIN NUPQ"/>
    <property type="match status" value="1"/>
</dbReference>
<reference evidence="7 8" key="1">
    <citation type="journal article" date="2016" name="Sci. Rep.">
        <title>Metabolic traits of an uncultured archaeal lineage -MSBL1- from brine pools of the Red Sea.</title>
        <authorList>
            <person name="Mwirichia R."/>
            <person name="Alam I."/>
            <person name="Rashid M."/>
            <person name="Vinu M."/>
            <person name="Ba-Alawi W."/>
            <person name="Anthony Kamau A."/>
            <person name="Kamanda Ngugi D."/>
            <person name="Goker M."/>
            <person name="Klenk H.P."/>
            <person name="Bajic V."/>
            <person name="Stingl U."/>
        </authorList>
    </citation>
    <scope>NUCLEOTIDE SEQUENCE [LARGE SCALE GENOMIC DNA]</scope>
    <source>
        <strain evidence="7">SCGC-AAA261O19</strain>
    </source>
</reference>
<name>A0A133VE81_9EURY</name>
<dbReference type="CDD" id="cd06580">
    <property type="entry name" value="TM_PBP1_transp_TpRbsC_like"/>
    <property type="match status" value="1"/>
</dbReference>
<evidence type="ECO:0008006" key="9">
    <source>
        <dbReference type="Google" id="ProtNLM"/>
    </source>
</evidence>
<proteinExistence type="predicted"/>
<keyword evidence="8" id="KW-1185">Reference proteome</keyword>
<feature type="transmembrane region" description="Helical" evidence="6">
    <location>
        <begin position="61"/>
        <end position="85"/>
    </location>
</feature>
<evidence type="ECO:0000256" key="5">
    <source>
        <dbReference type="ARBA" id="ARBA00023136"/>
    </source>
</evidence>
<dbReference type="PANTHER" id="PTHR43370">
    <property type="entry name" value="SUGAR ABC TRANSPORTER INTEGRAL MEMBRANE PROTEIN-RELATED"/>
    <property type="match status" value="1"/>
</dbReference>
<dbReference type="GO" id="GO:0005886">
    <property type="term" value="C:plasma membrane"/>
    <property type="evidence" value="ECO:0007669"/>
    <property type="project" value="UniProtKB-SubCell"/>
</dbReference>
<keyword evidence="2" id="KW-1003">Cell membrane</keyword>
<evidence type="ECO:0000313" key="8">
    <source>
        <dbReference type="Proteomes" id="UP000070076"/>
    </source>
</evidence>
<dbReference type="GO" id="GO:0022857">
    <property type="term" value="F:transmembrane transporter activity"/>
    <property type="evidence" value="ECO:0007669"/>
    <property type="project" value="InterPro"/>
</dbReference>
<feature type="transmembrane region" description="Helical" evidence="6">
    <location>
        <begin position="38"/>
        <end position="55"/>
    </location>
</feature>
<accession>A0A133VE81</accession>
<feature type="transmembrane region" description="Helical" evidence="6">
    <location>
        <begin position="6"/>
        <end position="26"/>
    </location>
</feature>